<dbReference type="EC" id="3.1.3.-" evidence="2"/>
<name>A0ABV1XI45_9ACTN</name>
<organism evidence="2 3">
    <name type="scientific">Streptomyces lanatus</name>
    <dbReference type="NCBI Taxonomy" id="66900"/>
    <lineage>
        <taxon>Bacteria</taxon>
        <taxon>Bacillati</taxon>
        <taxon>Actinomycetota</taxon>
        <taxon>Actinomycetes</taxon>
        <taxon>Kitasatosporales</taxon>
        <taxon>Streptomycetaceae</taxon>
        <taxon>Streptomyces</taxon>
    </lineage>
</organism>
<comment type="caution">
    <text evidence="2">The sequence shown here is derived from an EMBL/GenBank/DDBJ whole genome shotgun (WGS) entry which is preliminary data.</text>
</comment>
<dbReference type="InterPro" id="IPR051540">
    <property type="entry name" value="S-2-haloacid_dehalogenase"/>
</dbReference>
<dbReference type="Pfam" id="PF00702">
    <property type="entry name" value="Hydrolase"/>
    <property type="match status" value="1"/>
</dbReference>
<evidence type="ECO:0000313" key="3">
    <source>
        <dbReference type="Proteomes" id="UP001486207"/>
    </source>
</evidence>
<protein>
    <submittedName>
        <fullName evidence="2">HAD family hydrolase</fullName>
        <ecNumber evidence="2">3.1.3.-</ecNumber>
    </submittedName>
</protein>
<evidence type="ECO:0000256" key="1">
    <source>
        <dbReference type="ARBA" id="ARBA00022801"/>
    </source>
</evidence>
<proteinExistence type="predicted"/>
<dbReference type="Proteomes" id="UP001486207">
    <property type="component" value="Unassembled WGS sequence"/>
</dbReference>
<dbReference type="InterPro" id="IPR006439">
    <property type="entry name" value="HAD-SF_hydro_IA"/>
</dbReference>
<dbReference type="SFLD" id="SFLDG01129">
    <property type="entry name" value="C1.5:_HAD__Beta-PGM__Phosphata"/>
    <property type="match status" value="1"/>
</dbReference>
<reference evidence="2 3" key="1">
    <citation type="submission" date="2024-06" db="EMBL/GenBank/DDBJ databases">
        <title>The Natural Products Discovery Center: Release of the First 8490 Sequenced Strains for Exploring Actinobacteria Biosynthetic Diversity.</title>
        <authorList>
            <person name="Kalkreuter E."/>
            <person name="Kautsar S.A."/>
            <person name="Yang D."/>
            <person name="Bader C.D."/>
            <person name="Teijaro C.N."/>
            <person name="Fluegel L."/>
            <person name="Davis C.M."/>
            <person name="Simpson J.R."/>
            <person name="Lauterbach L."/>
            <person name="Steele A.D."/>
            <person name="Gui C."/>
            <person name="Meng S."/>
            <person name="Li G."/>
            <person name="Viehrig K."/>
            <person name="Ye F."/>
            <person name="Su P."/>
            <person name="Kiefer A.F."/>
            <person name="Nichols A."/>
            <person name="Cepeda A.J."/>
            <person name="Yan W."/>
            <person name="Fan B."/>
            <person name="Jiang Y."/>
            <person name="Adhikari A."/>
            <person name="Zheng C.-J."/>
            <person name="Schuster L."/>
            <person name="Cowan T.M."/>
            <person name="Smanski M.J."/>
            <person name="Chevrette M.G."/>
            <person name="De Carvalho L.P.S."/>
            <person name="Shen B."/>
        </authorList>
    </citation>
    <scope>NUCLEOTIDE SEQUENCE [LARGE SCALE GENOMIC DNA]</scope>
    <source>
        <strain evidence="2 3">NPDC000155</strain>
    </source>
</reference>
<dbReference type="Gene3D" id="3.40.50.1000">
    <property type="entry name" value="HAD superfamily/HAD-like"/>
    <property type="match status" value="1"/>
</dbReference>
<dbReference type="EMBL" id="JBEPFB010000001">
    <property type="protein sequence ID" value="MER7371196.1"/>
    <property type="molecule type" value="Genomic_DNA"/>
</dbReference>
<accession>A0ABV1XI45</accession>
<keyword evidence="3" id="KW-1185">Reference proteome</keyword>
<dbReference type="GO" id="GO:0016787">
    <property type="term" value="F:hydrolase activity"/>
    <property type="evidence" value="ECO:0007669"/>
    <property type="project" value="UniProtKB-KW"/>
</dbReference>
<dbReference type="PANTHER" id="PTHR43316:SF3">
    <property type="entry name" value="HALOACID DEHALOGENASE, TYPE II (AFU_ORTHOLOGUE AFUA_2G07750)-RELATED"/>
    <property type="match status" value="1"/>
</dbReference>
<evidence type="ECO:0000313" key="2">
    <source>
        <dbReference type="EMBL" id="MER7371196.1"/>
    </source>
</evidence>
<dbReference type="SUPFAM" id="SSF56784">
    <property type="entry name" value="HAD-like"/>
    <property type="match status" value="1"/>
</dbReference>
<dbReference type="RefSeq" id="WP_190069042.1">
    <property type="nucleotide sequence ID" value="NZ_BNBM01000002.1"/>
</dbReference>
<dbReference type="InterPro" id="IPR023214">
    <property type="entry name" value="HAD_sf"/>
</dbReference>
<gene>
    <name evidence="2" type="ORF">ABT384_00835</name>
</gene>
<dbReference type="SFLD" id="SFLDS00003">
    <property type="entry name" value="Haloacid_Dehalogenase"/>
    <property type="match status" value="1"/>
</dbReference>
<dbReference type="InterPro" id="IPR036412">
    <property type="entry name" value="HAD-like_sf"/>
</dbReference>
<dbReference type="PANTHER" id="PTHR43316">
    <property type="entry name" value="HYDROLASE, HALOACID DELAHOGENASE-RELATED"/>
    <property type="match status" value="1"/>
</dbReference>
<dbReference type="PRINTS" id="PR00413">
    <property type="entry name" value="HADHALOGNASE"/>
</dbReference>
<sequence>MTVEHVIFDWAGTLTPWHTVDLPGIWRETAAALDEVGADRAAEVGERLLMAERELMTRCRETQCSARLDEVFELAGVNPAARALGVYRQAWEAHTFIDPHALEMLAGLRERGLGIGVLSNTLWPGDWHDEIFERDGVLGYVDAAVYSSEVSWTKPHPDIFAASVAGLGAASAGGCAFVGDRAFEDVYGAQRAGMRTILVPHSSIPEEELGAHGSVPDAAVGTLKDVLTVIDEWNRPGN</sequence>
<keyword evidence="1 2" id="KW-0378">Hydrolase</keyword>